<dbReference type="SUPFAM" id="SSF54427">
    <property type="entry name" value="NTF2-like"/>
    <property type="match status" value="1"/>
</dbReference>
<evidence type="ECO:0000256" key="1">
    <source>
        <dbReference type="SAM" id="SignalP"/>
    </source>
</evidence>
<keyword evidence="4" id="KW-1185">Reference proteome</keyword>
<dbReference type="Gene3D" id="3.10.450.50">
    <property type="match status" value="1"/>
</dbReference>
<dbReference type="Proteomes" id="UP000261828">
    <property type="component" value="Unassembled WGS sequence"/>
</dbReference>
<evidence type="ECO:0000313" key="3">
    <source>
        <dbReference type="EMBL" id="RDY58127.1"/>
    </source>
</evidence>
<sequence>MTYKRRIYAVLIICLGMVTSINSQTQKSMEKTVISTDQQDVLDAVESMTLAFNSKDIEGVMSSYRAGALVIFEPENPVTDHNQLREMFLGAFTISPKFEYPQGHEVFVNGDVATHIAPWVMTGTAPDGTEIKQSGLSVANLEKQFNGTWLLTFDNPHGSYLMSK</sequence>
<evidence type="ECO:0000313" key="4">
    <source>
        <dbReference type="Proteomes" id="UP000261828"/>
    </source>
</evidence>
<dbReference type="InterPro" id="IPR027843">
    <property type="entry name" value="DUF4440"/>
</dbReference>
<accession>A0A371JM24</accession>
<protein>
    <submittedName>
        <fullName evidence="3">DUF4440 domain-containing protein</fullName>
    </submittedName>
</protein>
<dbReference type="EMBL" id="QTJX01000005">
    <property type="protein sequence ID" value="RDY58127.1"/>
    <property type="molecule type" value="Genomic_DNA"/>
</dbReference>
<proteinExistence type="predicted"/>
<feature type="domain" description="DUF4440" evidence="2">
    <location>
        <begin position="43"/>
        <end position="151"/>
    </location>
</feature>
<dbReference type="Pfam" id="PF14534">
    <property type="entry name" value="DUF4440"/>
    <property type="match status" value="1"/>
</dbReference>
<evidence type="ECO:0000259" key="2">
    <source>
        <dbReference type="Pfam" id="PF14534"/>
    </source>
</evidence>
<feature type="signal peptide" evidence="1">
    <location>
        <begin position="1"/>
        <end position="23"/>
    </location>
</feature>
<dbReference type="OrthoDB" id="1633822at2"/>
<comment type="caution">
    <text evidence="3">The sequence shown here is derived from an EMBL/GenBank/DDBJ whole genome shotgun (WGS) entry which is preliminary data.</text>
</comment>
<reference evidence="3 4" key="1">
    <citation type="submission" date="2018-08" db="EMBL/GenBank/DDBJ databases">
        <title>Muricauda nanhaiensis sp. nov., isolated from seawater of the South China Sea.</title>
        <authorList>
            <person name="Dang Y."/>
        </authorList>
    </citation>
    <scope>NUCLEOTIDE SEQUENCE [LARGE SCALE GENOMIC DNA]</scope>
    <source>
        <strain evidence="3 4">SM1704</strain>
    </source>
</reference>
<keyword evidence="1" id="KW-0732">Signal</keyword>
<organism evidence="3 4">
    <name type="scientific">Flagellimonas nanhaiensis</name>
    <dbReference type="NCBI Taxonomy" id="2292706"/>
    <lineage>
        <taxon>Bacteria</taxon>
        <taxon>Pseudomonadati</taxon>
        <taxon>Bacteroidota</taxon>
        <taxon>Flavobacteriia</taxon>
        <taxon>Flavobacteriales</taxon>
        <taxon>Flavobacteriaceae</taxon>
        <taxon>Flagellimonas</taxon>
    </lineage>
</organism>
<dbReference type="InterPro" id="IPR032710">
    <property type="entry name" value="NTF2-like_dom_sf"/>
</dbReference>
<gene>
    <name evidence="3" type="ORF">DX873_16525</name>
</gene>
<dbReference type="AlphaFoldDB" id="A0A371JM24"/>
<name>A0A371JM24_9FLAO</name>
<feature type="chain" id="PRO_5016745941" evidence="1">
    <location>
        <begin position="24"/>
        <end position="164"/>
    </location>
</feature>